<evidence type="ECO:0000256" key="3">
    <source>
        <dbReference type="ARBA" id="ARBA00023186"/>
    </source>
</evidence>
<dbReference type="InterPro" id="IPR036627">
    <property type="entry name" value="CobW-likC_sf"/>
</dbReference>
<feature type="region of interest" description="Disordered" evidence="6">
    <location>
        <begin position="222"/>
        <end position="278"/>
    </location>
</feature>
<dbReference type="PANTHER" id="PTHR13748">
    <property type="entry name" value="COBW-RELATED"/>
    <property type="match status" value="1"/>
</dbReference>
<gene>
    <name evidence="8" type="ORF">PROH_17655</name>
</gene>
<dbReference type="AlphaFoldDB" id="A0A0M2PU85"/>
<dbReference type="RefSeq" id="WP_017712161.1">
    <property type="nucleotide sequence ID" value="NZ_KB235936.1"/>
</dbReference>
<dbReference type="Gene3D" id="3.30.1220.10">
    <property type="entry name" value="CobW-like, C-terminal domain"/>
    <property type="match status" value="1"/>
</dbReference>
<proteinExistence type="inferred from homology"/>
<dbReference type="SMART" id="SM00833">
    <property type="entry name" value="CobW_C"/>
    <property type="match status" value="1"/>
</dbReference>
<dbReference type="Proteomes" id="UP000034681">
    <property type="component" value="Unassembled WGS sequence"/>
</dbReference>
<dbReference type="EMBL" id="AJTX02000007">
    <property type="protein sequence ID" value="KKI98677.1"/>
    <property type="molecule type" value="Genomic_DNA"/>
</dbReference>
<comment type="catalytic activity">
    <reaction evidence="5">
        <text>GTP + H2O = GDP + phosphate + H(+)</text>
        <dbReference type="Rhea" id="RHEA:19669"/>
        <dbReference type="ChEBI" id="CHEBI:15377"/>
        <dbReference type="ChEBI" id="CHEBI:15378"/>
        <dbReference type="ChEBI" id="CHEBI:37565"/>
        <dbReference type="ChEBI" id="CHEBI:43474"/>
        <dbReference type="ChEBI" id="CHEBI:58189"/>
    </reaction>
    <physiologicalReaction direction="left-to-right" evidence="5">
        <dbReference type="Rhea" id="RHEA:19670"/>
    </physiologicalReaction>
</comment>
<dbReference type="InterPro" id="IPR051316">
    <property type="entry name" value="Zinc-reg_GTPase_activator"/>
</dbReference>
<dbReference type="GO" id="GO:0016787">
    <property type="term" value="F:hydrolase activity"/>
    <property type="evidence" value="ECO:0007669"/>
    <property type="project" value="UniProtKB-KW"/>
</dbReference>
<dbReference type="SUPFAM" id="SSF52540">
    <property type="entry name" value="P-loop containing nucleoside triphosphate hydrolases"/>
    <property type="match status" value="1"/>
</dbReference>
<comment type="similarity">
    <text evidence="4">Belongs to the SIMIBI class G3E GTPase family. ZNG1 subfamily.</text>
</comment>
<sequence length="429" mass="47382">MTATISSSQALAMETPKVGLPVTIITGFLGSGKTTLLNHILTNQEGVKTAVLVNEFGEIGIDNELIVATGEDMVELSNGCICCTINSDLLDAVYRVLEREDKVDYLVVETTGLADPLPVALTFLGTELRDLTRLDSIVTVVDSENYSVDLFNSQAAYNQILYGDILLLNKTDLVAEADLDLLEVKLRDIKEDARILRTNHSQVPLPLILSVGLFETDKYFGNDAPKTEGHDHTGHDHAGHDHAGHDHAGHDHAGHNHAGHDHAGHDHENHDRTDTDNHADCDHDHGHCVHEGHGDHDHDHGDHHDHGHGHHHDHSHHSDHLAIDGFTSISFQSDRPFAIRKFQSFLDNDLPATVFRAKGILWFDESELRHIFHLSGKRFTLDDSEWTSPDRKNQLVLIGQDLDAAGLRKKLESCLCLSSVKTRGKGFGS</sequence>
<dbReference type="GO" id="GO:0000166">
    <property type="term" value="F:nucleotide binding"/>
    <property type="evidence" value="ECO:0007669"/>
    <property type="project" value="UniProtKB-KW"/>
</dbReference>
<keyword evidence="9" id="KW-1185">Reference proteome</keyword>
<dbReference type="STRING" id="317619.GCA_000332315_01660"/>
<reference evidence="8" key="1">
    <citation type="submission" date="2012-04" db="EMBL/GenBank/DDBJ databases">
        <authorList>
            <person name="Borisov I.G."/>
            <person name="Ivanikova N.V."/>
            <person name="Pinevich A.V."/>
        </authorList>
    </citation>
    <scope>NUCLEOTIDE SEQUENCE</scope>
    <source>
        <strain evidence="8">CALU 1027</strain>
    </source>
</reference>
<evidence type="ECO:0000313" key="9">
    <source>
        <dbReference type="Proteomes" id="UP000034681"/>
    </source>
</evidence>
<feature type="compositionally biased region" description="Basic residues" evidence="6">
    <location>
        <begin position="306"/>
        <end position="315"/>
    </location>
</feature>
<name>A0A0M2PU85_PROHO</name>
<evidence type="ECO:0000313" key="8">
    <source>
        <dbReference type="EMBL" id="KKI98677.1"/>
    </source>
</evidence>
<evidence type="ECO:0000256" key="1">
    <source>
        <dbReference type="ARBA" id="ARBA00022741"/>
    </source>
</evidence>
<evidence type="ECO:0000256" key="5">
    <source>
        <dbReference type="ARBA" id="ARBA00049117"/>
    </source>
</evidence>
<feature type="region of interest" description="Disordered" evidence="6">
    <location>
        <begin position="292"/>
        <end position="319"/>
    </location>
</feature>
<evidence type="ECO:0000259" key="7">
    <source>
        <dbReference type="SMART" id="SM00833"/>
    </source>
</evidence>
<keyword evidence="3" id="KW-0143">Chaperone</keyword>
<dbReference type="InterPro" id="IPR027417">
    <property type="entry name" value="P-loop_NTPase"/>
</dbReference>
<feature type="domain" description="CobW C-terminal" evidence="7">
    <location>
        <begin position="326"/>
        <end position="415"/>
    </location>
</feature>
<dbReference type="PANTHER" id="PTHR13748:SF59">
    <property type="entry name" value="COBW C-TERMINAL DOMAIN-CONTAINING PROTEIN"/>
    <property type="match status" value="1"/>
</dbReference>
<dbReference type="InterPro" id="IPR011629">
    <property type="entry name" value="CobW-like_C"/>
</dbReference>
<protein>
    <submittedName>
        <fullName evidence="8">Cobalamin biosynthesis protein CobW</fullName>
    </submittedName>
</protein>
<dbReference type="CDD" id="cd03112">
    <property type="entry name" value="CobW-like"/>
    <property type="match status" value="1"/>
</dbReference>
<accession>A0A0M2PU85</accession>
<dbReference type="SUPFAM" id="SSF90002">
    <property type="entry name" value="Hypothetical protein YjiA, C-terminal domain"/>
    <property type="match status" value="1"/>
</dbReference>
<dbReference type="Gene3D" id="3.40.50.300">
    <property type="entry name" value="P-loop containing nucleotide triphosphate hydrolases"/>
    <property type="match status" value="1"/>
</dbReference>
<dbReference type="InterPro" id="IPR003495">
    <property type="entry name" value="CobW/HypB/UreG_nucleotide-bd"/>
</dbReference>
<evidence type="ECO:0000256" key="6">
    <source>
        <dbReference type="SAM" id="MobiDB-lite"/>
    </source>
</evidence>
<comment type="caution">
    <text evidence="8">The sequence shown here is derived from an EMBL/GenBank/DDBJ whole genome shotgun (WGS) entry which is preliminary data.</text>
</comment>
<keyword evidence="1" id="KW-0547">Nucleotide-binding</keyword>
<dbReference type="eggNOG" id="COG0523">
    <property type="taxonomic scope" value="Bacteria"/>
</dbReference>
<keyword evidence="2" id="KW-0378">Hydrolase</keyword>
<evidence type="ECO:0000256" key="2">
    <source>
        <dbReference type="ARBA" id="ARBA00022801"/>
    </source>
</evidence>
<organism evidence="8 9">
    <name type="scientific">Prochlorothrix hollandica PCC 9006 = CALU 1027</name>
    <dbReference type="NCBI Taxonomy" id="317619"/>
    <lineage>
        <taxon>Bacteria</taxon>
        <taxon>Bacillati</taxon>
        <taxon>Cyanobacteriota</taxon>
        <taxon>Cyanophyceae</taxon>
        <taxon>Prochlorotrichales</taxon>
        <taxon>Prochlorotrichaceae</taxon>
        <taxon>Prochlorothrix</taxon>
    </lineage>
</organism>
<feature type="compositionally biased region" description="Basic and acidic residues" evidence="6">
    <location>
        <begin position="292"/>
        <end position="305"/>
    </location>
</feature>
<dbReference type="Pfam" id="PF07683">
    <property type="entry name" value="CobW_C"/>
    <property type="match status" value="1"/>
</dbReference>
<dbReference type="Pfam" id="PF02492">
    <property type="entry name" value="cobW"/>
    <property type="match status" value="1"/>
</dbReference>
<evidence type="ECO:0000256" key="4">
    <source>
        <dbReference type="ARBA" id="ARBA00034320"/>
    </source>
</evidence>